<evidence type="ECO:0000256" key="6">
    <source>
        <dbReference type="ARBA" id="ARBA00022679"/>
    </source>
</evidence>
<dbReference type="FunFam" id="3.40.50.1220:FF:000008">
    <property type="entry name" value="Acetolactate synthase"/>
    <property type="match status" value="1"/>
</dbReference>
<dbReference type="GO" id="GO:0009097">
    <property type="term" value="P:isoleucine biosynthetic process"/>
    <property type="evidence" value="ECO:0007669"/>
    <property type="project" value="UniProtKB-UniPathway"/>
</dbReference>
<evidence type="ECO:0000256" key="5">
    <source>
        <dbReference type="ARBA" id="ARBA00022605"/>
    </source>
</evidence>
<dbReference type="SUPFAM" id="SSF52467">
    <property type="entry name" value="DHS-like NAD/FAD-binding domain"/>
    <property type="match status" value="1"/>
</dbReference>
<dbReference type="OrthoDB" id="2254214at2"/>
<dbReference type="InterPro" id="IPR011766">
    <property type="entry name" value="TPP_enzyme_TPP-bd"/>
</dbReference>
<keyword evidence="10 11" id="KW-0100">Branched-chain amino acid biosynthesis</keyword>
<dbReference type="HOGENOM" id="CLU_013748_1_2_7"/>
<dbReference type="InterPro" id="IPR012001">
    <property type="entry name" value="Thiamin_PyroP_enz_TPP-bd_dom"/>
</dbReference>
<dbReference type="Pfam" id="PF00205">
    <property type="entry name" value="TPP_enzyme_M"/>
    <property type="match status" value="1"/>
</dbReference>
<dbReference type="NCBIfam" id="TIGR00118">
    <property type="entry name" value="acolac_lg"/>
    <property type="match status" value="1"/>
</dbReference>
<dbReference type="Proteomes" id="UP000035036">
    <property type="component" value="Chromosome"/>
</dbReference>
<dbReference type="GO" id="GO:0030976">
    <property type="term" value="F:thiamine pyrophosphate binding"/>
    <property type="evidence" value="ECO:0007669"/>
    <property type="project" value="UniProtKB-UniRule"/>
</dbReference>
<dbReference type="EC" id="2.2.1.6" evidence="4 11"/>
<dbReference type="Pfam" id="PF02776">
    <property type="entry name" value="TPP_enzyme_N"/>
    <property type="match status" value="1"/>
</dbReference>
<comment type="pathway">
    <text evidence="2 11">Amino-acid biosynthesis; L-valine biosynthesis; L-valine from pyruvate: step 1/4.</text>
</comment>
<evidence type="ECO:0000313" key="16">
    <source>
        <dbReference type="Proteomes" id="UP000035036"/>
    </source>
</evidence>
<dbReference type="PANTHER" id="PTHR18968:SF13">
    <property type="entry name" value="ACETOLACTATE SYNTHASE CATALYTIC SUBUNIT, MITOCHONDRIAL"/>
    <property type="match status" value="1"/>
</dbReference>
<dbReference type="GO" id="GO:0009099">
    <property type="term" value="P:L-valine biosynthetic process"/>
    <property type="evidence" value="ECO:0007669"/>
    <property type="project" value="UniProtKB-UniPathway"/>
</dbReference>
<name>A0A0B5FUH7_9BACT</name>
<dbReference type="GO" id="GO:0005948">
    <property type="term" value="C:acetolactate synthase complex"/>
    <property type="evidence" value="ECO:0007669"/>
    <property type="project" value="TreeGrafter"/>
</dbReference>
<dbReference type="RefSeq" id="WP_040201119.1">
    <property type="nucleotide sequence ID" value="NZ_CP010311.1"/>
</dbReference>
<evidence type="ECO:0000256" key="8">
    <source>
        <dbReference type="ARBA" id="ARBA00022842"/>
    </source>
</evidence>
<dbReference type="SUPFAM" id="SSF52518">
    <property type="entry name" value="Thiamin diphosphate-binding fold (THDP-binding)"/>
    <property type="match status" value="2"/>
</dbReference>
<evidence type="ECO:0000256" key="3">
    <source>
        <dbReference type="ARBA" id="ARBA00007812"/>
    </source>
</evidence>
<dbReference type="InterPro" id="IPR029061">
    <property type="entry name" value="THDP-binding"/>
</dbReference>
<comment type="cofactor">
    <cofactor evidence="11">
        <name>Mg(2+)</name>
        <dbReference type="ChEBI" id="CHEBI:18420"/>
    </cofactor>
    <text evidence="11">Binds 1 Mg(2+) ion per subunit.</text>
</comment>
<organism evidence="15 16">
    <name type="scientific">Geoalkalibacter subterraneus</name>
    <dbReference type="NCBI Taxonomy" id="483547"/>
    <lineage>
        <taxon>Bacteria</taxon>
        <taxon>Pseudomonadati</taxon>
        <taxon>Thermodesulfobacteriota</taxon>
        <taxon>Desulfuromonadia</taxon>
        <taxon>Desulfuromonadales</taxon>
        <taxon>Geoalkalibacteraceae</taxon>
        <taxon>Geoalkalibacter</taxon>
    </lineage>
</organism>
<evidence type="ECO:0000259" key="14">
    <source>
        <dbReference type="Pfam" id="PF02776"/>
    </source>
</evidence>
<evidence type="ECO:0000256" key="4">
    <source>
        <dbReference type="ARBA" id="ARBA00013145"/>
    </source>
</evidence>
<evidence type="ECO:0000256" key="7">
    <source>
        <dbReference type="ARBA" id="ARBA00022723"/>
    </source>
</evidence>
<evidence type="ECO:0000256" key="10">
    <source>
        <dbReference type="ARBA" id="ARBA00023304"/>
    </source>
</evidence>
<dbReference type="FunFam" id="3.40.50.970:FF:000007">
    <property type="entry name" value="Acetolactate synthase"/>
    <property type="match status" value="1"/>
</dbReference>
<dbReference type="Gene3D" id="3.40.50.1220">
    <property type="entry name" value="TPP-binding domain"/>
    <property type="match status" value="1"/>
</dbReference>
<dbReference type="CDD" id="cd02015">
    <property type="entry name" value="TPP_AHAS"/>
    <property type="match status" value="1"/>
</dbReference>
<dbReference type="InterPro" id="IPR045229">
    <property type="entry name" value="TPP_enz"/>
</dbReference>
<comment type="cofactor">
    <cofactor evidence="11">
        <name>thiamine diphosphate</name>
        <dbReference type="ChEBI" id="CHEBI:58937"/>
    </cofactor>
    <text evidence="11">Binds 1 thiamine pyrophosphate per subunit.</text>
</comment>
<comment type="pathway">
    <text evidence="1 11">Amino-acid biosynthesis; L-isoleucine biosynthesis; L-isoleucine from 2-oxobutanoate: step 1/4.</text>
</comment>
<keyword evidence="16" id="KW-1185">Reference proteome</keyword>
<dbReference type="InterPro" id="IPR029035">
    <property type="entry name" value="DHS-like_NAD/FAD-binding_dom"/>
</dbReference>
<dbReference type="AlphaFoldDB" id="A0A0B5FUH7"/>
<dbReference type="CDD" id="cd07035">
    <property type="entry name" value="TPP_PYR_POX_like"/>
    <property type="match status" value="1"/>
</dbReference>
<keyword evidence="5 11" id="KW-0028">Amino-acid biosynthesis</keyword>
<keyword evidence="6 11" id="KW-0808">Transferase</keyword>
<gene>
    <name evidence="15" type="ORF">GSUB_12790</name>
</gene>
<dbReference type="STRING" id="483547.GSUB_12790"/>
<comment type="similarity">
    <text evidence="3 11">Belongs to the TPP enzyme family.</text>
</comment>
<feature type="domain" description="Thiamine pyrophosphate enzyme TPP-binding" evidence="13">
    <location>
        <begin position="382"/>
        <end position="530"/>
    </location>
</feature>
<sequence length="560" mass="61053">MKTGAQILIECLKQEGVDTIFGYPGARTLLLHDTLMDDREIAHILVRHEQGAAHAADGYARTTGKVGVCLTTSGPGATNLVTGIATAYMDSVPMVALTCQVTTADIGNDAFQEADMTGITRPITKHNYVVTDVKDLGRIIREAFYVARTRRPGPVLVDLPSDVLAARWGGEIPTEIRRRGYQEMPILNIKQLKKAADLINKAKRPLIYAGGGITLSNSHEALRALAQKGSLPVTNTLMAIGVMDADSPLSVGMLGMYGAWYANMAVHECDCLIAIGARFDDRVTGRIEGFAPNAKIIQVDIDPASIRKTVQVHLPIVSDAGEAMERLVELVESKDRSPWLDQIEEWKKEAPLPRPHSEALMPHEIMDAICRVAGESPVVASDVGLSQMWTANFFRFHQPRQYLTSGGLGTMGYALPAAVGAALGRKGQPVFAINGDGAFQMNIQELATCSYYNLPVKTIILNNGKLGMVRQFQHVFLKKRYAATDLGSHVDFCTVARGFKVEAIKVSRKDELSHALQKAMEIDGPVVIDIDIDPDCYCFPMVPPGKKSVEALFAPEDWES</sequence>
<dbReference type="Pfam" id="PF02775">
    <property type="entry name" value="TPP_enzyme_C"/>
    <property type="match status" value="1"/>
</dbReference>
<comment type="catalytic activity">
    <reaction evidence="11">
        <text>2 pyruvate + H(+) = (2S)-2-acetolactate + CO2</text>
        <dbReference type="Rhea" id="RHEA:25249"/>
        <dbReference type="ChEBI" id="CHEBI:15361"/>
        <dbReference type="ChEBI" id="CHEBI:15378"/>
        <dbReference type="ChEBI" id="CHEBI:16526"/>
        <dbReference type="ChEBI" id="CHEBI:58476"/>
        <dbReference type="EC" id="2.2.1.6"/>
    </reaction>
</comment>
<dbReference type="InterPro" id="IPR039368">
    <property type="entry name" value="AHAS_TPP"/>
</dbReference>
<keyword evidence="8 11" id="KW-0460">Magnesium</keyword>
<evidence type="ECO:0000259" key="13">
    <source>
        <dbReference type="Pfam" id="PF02775"/>
    </source>
</evidence>
<dbReference type="GO" id="GO:0000287">
    <property type="term" value="F:magnesium ion binding"/>
    <property type="evidence" value="ECO:0007669"/>
    <property type="project" value="UniProtKB-UniRule"/>
</dbReference>
<keyword evidence="7 11" id="KW-0479">Metal-binding</keyword>
<protein>
    <recommendedName>
        <fullName evidence="4 11">Acetolactate synthase</fullName>
        <ecNumber evidence="4 11">2.2.1.6</ecNumber>
    </recommendedName>
</protein>
<evidence type="ECO:0000256" key="11">
    <source>
        <dbReference type="RuleBase" id="RU003591"/>
    </source>
</evidence>
<keyword evidence="9 11" id="KW-0786">Thiamine pyrophosphate</keyword>
<evidence type="ECO:0000313" key="15">
    <source>
        <dbReference type="EMBL" id="AJF07261.1"/>
    </source>
</evidence>
<evidence type="ECO:0000256" key="2">
    <source>
        <dbReference type="ARBA" id="ARBA00005025"/>
    </source>
</evidence>
<evidence type="ECO:0000256" key="1">
    <source>
        <dbReference type="ARBA" id="ARBA00004974"/>
    </source>
</evidence>
<dbReference type="GO" id="GO:0003984">
    <property type="term" value="F:acetolactate synthase activity"/>
    <property type="evidence" value="ECO:0007669"/>
    <property type="project" value="UniProtKB-EC"/>
</dbReference>
<reference evidence="15 16" key="1">
    <citation type="journal article" date="2015" name="Genome Announc.">
        <title>Genomes of Geoalkalibacter ferrihydriticus Z-0531T and Geoalkalibacter subterraneus Red1T, Two Haloalkaliphilic Metal-Reducing Deltaproteobacteria.</title>
        <authorList>
            <person name="Badalamenti J.P."/>
            <person name="Krajmalnik-Brown R."/>
            <person name="Torres C.I."/>
            <person name="Bond D.R."/>
        </authorList>
    </citation>
    <scope>NUCLEOTIDE SEQUENCE [LARGE SCALE GENOMIC DNA]</scope>
    <source>
        <strain evidence="15 16">Red1</strain>
    </source>
</reference>
<proteinExistence type="inferred from homology"/>
<feature type="domain" description="Thiamine pyrophosphate enzyme central" evidence="12">
    <location>
        <begin position="192"/>
        <end position="327"/>
    </location>
</feature>
<dbReference type="EMBL" id="CP010311">
    <property type="protein sequence ID" value="AJF07261.1"/>
    <property type="molecule type" value="Genomic_DNA"/>
</dbReference>
<dbReference type="UniPathway" id="UPA00047">
    <property type="reaction ID" value="UER00055"/>
</dbReference>
<evidence type="ECO:0000256" key="9">
    <source>
        <dbReference type="ARBA" id="ARBA00023052"/>
    </source>
</evidence>
<evidence type="ECO:0000259" key="12">
    <source>
        <dbReference type="Pfam" id="PF00205"/>
    </source>
</evidence>
<dbReference type="InterPro" id="IPR012000">
    <property type="entry name" value="Thiamin_PyroP_enz_cen_dom"/>
</dbReference>
<feature type="domain" description="Thiamine pyrophosphate enzyme N-terminal TPP-binding" evidence="14">
    <location>
        <begin position="3"/>
        <end position="116"/>
    </location>
</feature>
<accession>A0A0B5FUH7</accession>
<dbReference type="InterPro" id="IPR012846">
    <property type="entry name" value="Acetolactate_synth_lsu"/>
</dbReference>
<dbReference type="PANTHER" id="PTHR18968">
    <property type="entry name" value="THIAMINE PYROPHOSPHATE ENZYMES"/>
    <property type="match status" value="1"/>
</dbReference>
<dbReference type="GO" id="GO:0050660">
    <property type="term" value="F:flavin adenine dinucleotide binding"/>
    <property type="evidence" value="ECO:0007669"/>
    <property type="project" value="InterPro"/>
</dbReference>
<dbReference type="Gene3D" id="3.40.50.970">
    <property type="match status" value="2"/>
</dbReference>
<dbReference type="KEGG" id="gsb:GSUB_12790"/>
<dbReference type="UniPathway" id="UPA00049">
    <property type="reaction ID" value="UER00059"/>
</dbReference>